<keyword evidence="7" id="KW-1185">Reference proteome</keyword>
<dbReference type="SUPFAM" id="SSF51905">
    <property type="entry name" value="FAD/NAD(P)-binding domain"/>
    <property type="match status" value="1"/>
</dbReference>
<proteinExistence type="predicted"/>
<dbReference type="Proteomes" id="UP000612349">
    <property type="component" value="Unassembled WGS sequence"/>
</dbReference>
<keyword evidence="4" id="KW-0560">Oxidoreductase</keyword>
<dbReference type="PANTHER" id="PTHR43400">
    <property type="entry name" value="FUMARATE REDUCTASE"/>
    <property type="match status" value="1"/>
</dbReference>
<protein>
    <recommendedName>
        <fullName evidence="5">FAD-dependent oxidoreductase 2 FAD-binding domain-containing protein</fullName>
    </recommendedName>
</protein>
<reference evidence="6" key="2">
    <citation type="submission" date="2020-09" db="EMBL/GenBank/DDBJ databases">
        <authorList>
            <person name="Sun Q."/>
            <person name="Zhou Y."/>
        </authorList>
    </citation>
    <scope>NUCLEOTIDE SEQUENCE</scope>
    <source>
        <strain evidence="6">CGMCC 1.15360</strain>
    </source>
</reference>
<keyword evidence="3" id="KW-0274">FAD</keyword>
<evidence type="ECO:0000256" key="2">
    <source>
        <dbReference type="ARBA" id="ARBA00022630"/>
    </source>
</evidence>
<gene>
    <name evidence="6" type="ORF">GCM10010990_33490</name>
</gene>
<dbReference type="AlphaFoldDB" id="A0A916Z8Q7"/>
<keyword evidence="2" id="KW-0285">Flavoprotein</keyword>
<dbReference type="InterPro" id="IPR003953">
    <property type="entry name" value="FAD-dep_OxRdtase_2_FAD-bd"/>
</dbReference>
<evidence type="ECO:0000256" key="1">
    <source>
        <dbReference type="ARBA" id="ARBA00001974"/>
    </source>
</evidence>
<dbReference type="EMBL" id="BMIP01000009">
    <property type="protein sequence ID" value="GGD80886.1"/>
    <property type="molecule type" value="Genomic_DNA"/>
</dbReference>
<dbReference type="InterPro" id="IPR027477">
    <property type="entry name" value="Succ_DH/fumarate_Rdtase_cat_sf"/>
</dbReference>
<feature type="domain" description="FAD-dependent oxidoreductase 2 FAD-binding" evidence="5">
    <location>
        <begin position="30"/>
        <end position="70"/>
    </location>
</feature>
<dbReference type="Pfam" id="PF00890">
    <property type="entry name" value="FAD_binding_2"/>
    <property type="match status" value="1"/>
</dbReference>
<comment type="caution">
    <text evidence="6">The sequence shown here is derived from an EMBL/GenBank/DDBJ whole genome shotgun (WGS) entry which is preliminary data.</text>
</comment>
<dbReference type="InterPro" id="IPR050315">
    <property type="entry name" value="FAD-oxidoreductase_2"/>
</dbReference>
<dbReference type="InterPro" id="IPR036188">
    <property type="entry name" value="FAD/NAD-bd_sf"/>
</dbReference>
<sequence length="95" mass="9850">MGKYRDWLRPLDKPPFAAFDLSLGRVLYHYHTLGGLKVDADARVIAKDGTATPGLFAAGSCAATIIQTAKGYGSGMTLSSGSLFGRIAGCNAANG</sequence>
<evidence type="ECO:0000259" key="5">
    <source>
        <dbReference type="Pfam" id="PF00890"/>
    </source>
</evidence>
<evidence type="ECO:0000256" key="4">
    <source>
        <dbReference type="ARBA" id="ARBA00023002"/>
    </source>
</evidence>
<evidence type="ECO:0000313" key="7">
    <source>
        <dbReference type="Proteomes" id="UP000612349"/>
    </source>
</evidence>
<dbReference type="Gene3D" id="3.50.50.60">
    <property type="entry name" value="FAD/NAD(P)-binding domain"/>
    <property type="match status" value="1"/>
</dbReference>
<dbReference type="GO" id="GO:0008202">
    <property type="term" value="P:steroid metabolic process"/>
    <property type="evidence" value="ECO:0007669"/>
    <property type="project" value="UniProtKB-ARBA"/>
</dbReference>
<dbReference type="GO" id="GO:0016491">
    <property type="term" value="F:oxidoreductase activity"/>
    <property type="evidence" value="ECO:0007669"/>
    <property type="project" value="UniProtKB-KW"/>
</dbReference>
<accession>A0A916Z8Q7</accession>
<dbReference type="PANTHER" id="PTHR43400:SF10">
    <property type="entry name" value="3-OXOSTEROID 1-DEHYDROGENASE"/>
    <property type="match status" value="1"/>
</dbReference>
<comment type="cofactor">
    <cofactor evidence="1">
        <name>FAD</name>
        <dbReference type="ChEBI" id="CHEBI:57692"/>
    </cofactor>
</comment>
<evidence type="ECO:0000313" key="6">
    <source>
        <dbReference type="EMBL" id="GGD80886.1"/>
    </source>
</evidence>
<dbReference type="Gene3D" id="3.90.700.10">
    <property type="entry name" value="Succinate dehydrogenase/fumarate reductase flavoprotein, catalytic domain"/>
    <property type="match status" value="1"/>
</dbReference>
<evidence type="ECO:0000256" key="3">
    <source>
        <dbReference type="ARBA" id="ARBA00022827"/>
    </source>
</evidence>
<name>A0A916Z8Q7_9SPHN</name>
<organism evidence="6 7">
    <name type="scientific">Croceicoccus mobilis</name>
    <dbReference type="NCBI Taxonomy" id="1703339"/>
    <lineage>
        <taxon>Bacteria</taxon>
        <taxon>Pseudomonadati</taxon>
        <taxon>Pseudomonadota</taxon>
        <taxon>Alphaproteobacteria</taxon>
        <taxon>Sphingomonadales</taxon>
        <taxon>Erythrobacteraceae</taxon>
        <taxon>Croceicoccus</taxon>
    </lineage>
</organism>
<dbReference type="RefSeq" id="WP_066770614.1">
    <property type="nucleotide sequence ID" value="NZ_BMIP01000009.1"/>
</dbReference>
<reference evidence="6" key="1">
    <citation type="journal article" date="2014" name="Int. J. Syst. Evol. Microbiol.">
        <title>Complete genome sequence of Corynebacterium casei LMG S-19264T (=DSM 44701T), isolated from a smear-ripened cheese.</title>
        <authorList>
            <consortium name="US DOE Joint Genome Institute (JGI-PGF)"/>
            <person name="Walter F."/>
            <person name="Albersmeier A."/>
            <person name="Kalinowski J."/>
            <person name="Ruckert C."/>
        </authorList>
    </citation>
    <scope>NUCLEOTIDE SEQUENCE</scope>
    <source>
        <strain evidence="6">CGMCC 1.15360</strain>
    </source>
</reference>